<comment type="caution">
    <text evidence="2">The sequence shown here is derived from an EMBL/GenBank/DDBJ whole genome shotgun (WGS) entry which is preliminary data.</text>
</comment>
<accession>A0A8T0DED4</accession>
<dbReference type="AlphaFoldDB" id="A0A8T0DED4"/>
<protein>
    <submittedName>
        <fullName evidence="2">Uncharacterized protein</fullName>
    </submittedName>
</protein>
<reference evidence="2 3" key="1">
    <citation type="submission" date="2019-07" db="EMBL/GenBank/DDBJ databases">
        <title>Annotation for the trematode Paragonimus westermani.</title>
        <authorList>
            <person name="Choi Y.-J."/>
        </authorList>
    </citation>
    <scope>NUCLEOTIDE SEQUENCE [LARGE SCALE GENOMIC DNA]</scope>
    <source>
        <strain evidence="2">180907_Pwestermani</strain>
    </source>
</reference>
<gene>
    <name evidence="2" type="ORF">P879_10404</name>
</gene>
<keyword evidence="3" id="KW-1185">Reference proteome</keyword>
<dbReference type="OrthoDB" id="306218at2759"/>
<evidence type="ECO:0000313" key="2">
    <source>
        <dbReference type="EMBL" id="KAF8565696.1"/>
    </source>
</evidence>
<evidence type="ECO:0000256" key="1">
    <source>
        <dbReference type="SAM" id="MobiDB-lite"/>
    </source>
</evidence>
<dbReference type="Proteomes" id="UP000699462">
    <property type="component" value="Unassembled WGS sequence"/>
</dbReference>
<organism evidence="2 3">
    <name type="scientific">Paragonimus westermani</name>
    <dbReference type="NCBI Taxonomy" id="34504"/>
    <lineage>
        <taxon>Eukaryota</taxon>
        <taxon>Metazoa</taxon>
        <taxon>Spiralia</taxon>
        <taxon>Lophotrochozoa</taxon>
        <taxon>Platyhelminthes</taxon>
        <taxon>Trematoda</taxon>
        <taxon>Digenea</taxon>
        <taxon>Plagiorchiida</taxon>
        <taxon>Troglotremata</taxon>
        <taxon>Troglotrematidae</taxon>
        <taxon>Paragonimus</taxon>
    </lineage>
</organism>
<sequence length="322" mass="35480">MKRQTNLLGFLHSIPSVATENASSSPAGCSANFDRPSPQSDSDASFIIPDTPHQKNRKPTEHLPSPGSLTARPALMPVQFNRDPQTSTPRRRAAQRRRSSLIVRRQAELVEKYSAKLSSEVSLDGKTPPLQMDNQIRTAAKIRRGNYDSLNYAPIDQLPPKANEKTQCVFNPRTELLVAKAIALSSQTKRQHCGSVAQDKLQHTQKSSALCATASLNLRATDFDNFVDRSLTTKPHTSQQNTDVMRLNTQENEALNEVLGVLDAGADELPSADIKQHALKARAAQVCCVPSTSSSIVEVELGYSDDRVEQFDLSDWLEPTHE</sequence>
<proteinExistence type="predicted"/>
<feature type="region of interest" description="Disordered" evidence="1">
    <location>
        <begin position="15"/>
        <end position="99"/>
    </location>
</feature>
<dbReference type="EMBL" id="JTDF01006278">
    <property type="protein sequence ID" value="KAF8565696.1"/>
    <property type="molecule type" value="Genomic_DNA"/>
</dbReference>
<feature type="compositionally biased region" description="Basic residues" evidence="1">
    <location>
        <begin position="89"/>
        <end position="99"/>
    </location>
</feature>
<name>A0A8T0DED4_9TREM</name>
<evidence type="ECO:0000313" key="3">
    <source>
        <dbReference type="Proteomes" id="UP000699462"/>
    </source>
</evidence>
<feature type="compositionally biased region" description="Polar residues" evidence="1">
    <location>
        <begin position="16"/>
        <end position="27"/>
    </location>
</feature>